<feature type="region of interest" description="Disordered" evidence="1">
    <location>
        <begin position="1276"/>
        <end position="1295"/>
    </location>
</feature>
<accession>A0A383S015</accession>
<organism evidence="2 3">
    <name type="scientific">Pseudomonas reidholzensis</name>
    <dbReference type="NCBI Taxonomy" id="1785162"/>
    <lineage>
        <taxon>Bacteria</taxon>
        <taxon>Pseudomonadati</taxon>
        <taxon>Pseudomonadota</taxon>
        <taxon>Gammaproteobacteria</taxon>
        <taxon>Pseudomonadales</taxon>
        <taxon>Pseudomonadaceae</taxon>
        <taxon>Pseudomonas</taxon>
    </lineage>
</organism>
<gene>
    <name evidence="2" type="ORF">CCOS865_04321</name>
</gene>
<evidence type="ECO:0000313" key="3">
    <source>
        <dbReference type="Proteomes" id="UP000263595"/>
    </source>
</evidence>
<name>A0A383S015_9PSED</name>
<proteinExistence type="predicted"/>
<reference evidence="3" key="1">
    <citation type="submission" date="2018-08" db="EMBL/GenBank/DDBJ databases">
        <authorList>
            <person name="Blom J."/>
        </authorList>
    </citation>
    <scope>NUCLEOTIDE SEQUENCE [LARGE SCALE GENOMIC DNA]</scope>
    <source>
        <strain evidence="3">CCOS 865</strain>
    </source>
</reference>
<feature type="compositionally biased region" description="Polar residues" evidence="1">
    <location>
        <begin position="1280"/>
        <end position="1295"/>
    </location>
</feature>
<evidence type="ECO:0000256" key="1">
    <source>
        <dbReference type="SAM" id="MobiDB-lite"/>
    </source>
</evidence>
<dbReference type="EMBL" id="UNOZ01000030">
    <property type="protein sequence ID" value="SYX92041.1"/>
    <property type="molecule type" value="Genomic_DNA"/>
</dbReference>
<keyword evidence="3" id="KW-1185">Reference proteome</keyword>
<dbReference type="Gene3D" id="2.180.10.10">
    <property type="entry name" value="RHS repeat-associated core"/>
    <property type="match status" value="2"/>
</dbReference>
<evidence type="ECO:0000313" key="2">
    <source>
        <dbReference type="EMBL" id="SYX92041.1"/>
    </source>
</evidence>
<dbReference type="RefSeq" id="WP_119144727.1">
    <property type="nucleotide sequence ID" value="NZ_CBCSFL010000038.1"/>
</dbReference>
<protein>
    <submittedName>
        <fullName evidence="2">YD repeat-containing protein</fullName>
    </submittedName>
</protein>
<dbReference type="OrthoDB" id="5862074at2"/>
<sequence length="1295" mass="143920">MSASTSVHSNAFNFMSFLQNGVDPRTGQYTVAINLPELKANDLQGPAFKLALTYNPLNTQDSGFGLGWNLQLSQYTPHNQVLSLSTGESFKVTGSRVTERGTELLMKEKKLDSFHVYRLDDNEGPGSRFRVVHRSGQVEVLEVMGAADNRVALPVQVFGATGHSLSLSYQPFDNRFNRLASISDDSGELLSIERDNIMVKVHFNPGQGEGGEALARFDMLLEGSERRVARIDLPTHDKASWRFKYEKVRDHFCLVEVQTPTGASENLYYTDDGHAFPVGSGRTALPRVTQHLTRPNFDQPVVDVRYTYPDAKNFLGHTLAIQWADDGLDNLYKYVGEYRYGSVESLWVTENVQGAETLREVRSIARSFNQFHLLVEEKTTQGNCVQTQATEYYLTSGAAFEQQVSYCQLPKKTDTRWSLLDDASQTRVETTSNTYDTQGNLLTRTHPTGVEETSTWYPAAGGEGCPKDPEGFVRHLKDTTTTPAPTGKGAAPTLRQRYRYITLPALSGSGLEAAHVVESETLLEVSSAAQVRLAGLMAMVGERLAGLLAPFVDSLGQALRIDAEDELQRTSHDYTNAPGDAFAHGRVVTTRVTLNGLLTQTAFTYRKGPSRRAGEHVLTTTQVLTGFDGEAKTITLEHSLLTGEPLLNRDDNDVEIAYVYDVLRRVIRETVAPGTEFEASRRYEYALCSADGDQAEQRRFDVKDVMTCSRFDGLNRVIHEERDDVDSDDQVLAGTPRPIYKARYDALGNLVEETEIDWLGAVDLVLTTAFEQDDWGQLDCTITPDGVSTYARVNPLGTPTHRGPVQRSWREAPAAKDGSPQAQSTTGVTETWIDLFGKPVRVERFDLDGKAISLQVNEYDGLGRTSKETVSFGTLNRVNSYVYDAFDRLLAHTLPSNPNHIVYRSFAPHSSEDLPISIKVGTKLLGEQSFDGLDRLATATTGGRLQRYSYAPGMRQPRSVTAPNGEVITYEYQATLGEEPLKRVLGNSPATYNYDAKNANLLNCSVDDQALARTYFSTGQVKTETRTQDGVDYHMAYAYSRTGRLLSYTDVLGQDQVNEYDECGRLKRTTLGSLSSDFTYDGFGRTASYTTRDGDQSLKTSLEYDEFEREILRTFDLGGTQQTLAQVYNDVDGLTLKTLREGTKLLREEAYFYDTGDRLVRYACTGEQCPVDPYGKTIVDQVFRMDELDNITLVVTNFGTGRNNATYKFENAADPAQLTSITNNHADYPALIELTYDTNGNLTRDEAGRTLRYDALNRLLDVEDLEGGFSHYAYDPKDTLTGQSSGTTRAQAQLS</sequence>
<dbReference type="Proteomes" id="UP000263595">
    <property type="component" value="Unassembled WGS sequence"/>
</dbReference>